<accession>A0A1X1CW30</accession>
<dbReference type="OrthoDB" id="5730913at2"/>
<evidence type="ECO:0000313" key="1">
    <source>
        <dbReference type="EMBL" id="ORM68534.1"/>
    </source>
</evidence>
<dbReference type="EMBL" id="MLFS01000088">
    <property type="protein sequence ID" value="ORM68534.1"/>
    <property type="molecule type" value="Genomic_DNA"/>
</dbReference>
<proteinExistence type="predicted"/>
<protein>
    <submittedName>
        <fullName evidence="1">Uncharacterized protein</fullName>
    </submittedName>
</protein>
<dbReference type="Proteomes" id="UP000193104">
    <property type="component" value="Unassembled WGS sequence"/>
</dbReference>
<name>A0A1X1CW30_9GAMM</name>
<comment type="caution">
    <text evidence="1">The sequence shown here is derived from an EMBL/GenBank/DDBJ whole genome shotgun (WGS) entry which is preliminary data.</text>
</comment>
<sequence>MKPNDIISATNFLVENIHEQDVKLSPDGSVITKDAMIANIIRDCLNCDSGKDVVAPGLVMPKGQITPFMMDFTSGNFSKDFNFGVAAFNVEVNYDLASKSGTLKVNSSIFGYNLGVSAYEIVNGVLMKNEKLDIGLAKVGYEFDVDFLNGFKGKIMVFGEINLGIYKKEGSWKLEF</sequence>
<dbReference type="AlphaFoldDB" id="A0A1X1CW30"/>
<evidence type="ECO:0000313" key="2">
    <source>
        <dbReference type="Proteomes" id="UP000193104"/>
    </source>
</evidence>
<reference evidence="1 2" key="1">
    <citation type="journal article" date="2017" name="Antonie Van Leeuwenhoek">
        <title>Phylogenomic resolution of the bacterial genus Pantoea and its relationship with Erwinia and Tatumella.</title>
        <authorList>
            <person name="Palmer M."/>
            <person name="Steenkamp E.T."/>
            <person name="Coetzee M.P."/>
            <person name="Chan W.Y."/>
            <person name="van Zyl E."/>
            <person name="De Maayer P."/>
            <person name="Coutinho T.A."/>
            <person name="Blom J."/>
            <person name="Smits T.H."/>
            <person name="Duffy B."/>
            <person name="Venter S.N."/>
        </authorList>
    </citation>
    <scope>NUCLEOTIDE SEQUENCE [LARGE SCALE GENOMIC DNA]</scope>
    <source>
        <strain evidence="1 2">LMG 26277</strain>
    </source>
</reference>
<organism evidence="1 2">
    <name type="scientific">Pantoea wallisii</name>
    <dbReference type="NCBI Taxonomy" id="1076551"/>
    <lineage>
        <taxon>Bacteria</taxon>
        <taxon>Pseudomonadati</taxon>
        <taxon>Pseudomonadota</taxon>
        <taxon>Gammaproteobacteria</taxon>
        <taxon>Enterobacterales</taxon>
        <taxon>Erwiniaceae</taxon>
        <taxon>Pantoea</taxon>
    </lineage>
</organism>
<dbReference type="RefSeq" id="WP_128602993.1">
    <property type="nucleotide sequence ID" value="NZ_MLFS01000088.1"/>
</dbReference>
<keyword evidence="2" id="KW-1185">Reference proteome</keyword>
<gene>
    <name evidence="1" type="ORF">HA48_20330</name>
</gene>